<dbReference type="RefSeq" id="YP_009036455.1">
    <property type="nucleotide sequence ID" value="NC_024213.1"/>
</dbReference>
<protein>
    <submittedName>
        <fullName evidence="2">Uncharacterized protein</fullName>
    </submittedName>
</protein>
<feature type="transmembrane region" description="Helical" evidence="1">
    <location>
        <begin position="6"/>
        <end position="29"/>
    </location>
</feature>
<proteinExistence type="predicted"/>
<dbReference type="Proteomes" id="UP000026900">
    <property type="component" value="Segment"/>
</dbReference>
<dbReference type="KEGG" id="vg:19526006"/>
<dbReference type="EMBL" id="KJ489399">
    <property type="protein sequence ID" value="AHZ10024.1"/>
    <property type="molecule type" value="Genomic_DNA"/>
</dbReference>
<organism evidence="2 3">
    <name type="scientific">Bacillus phage Hakuna</name>
    <dbReference type="NCBI Taxonomy" id="1486659"/>
    <lineage>
        <taxon>Viruses</taxon>
        <taxon>Duplodnaviria</taxon>
        <taxon>Heunggongvirae</taxon>
        <taxon>Uroviricota</taxon>
        <taxon>Caudoviricetes</taxon>
        <taxon>Herelleviridae</taxon>
        <taxon>Bastillevirinae</taxon>
        <taxon>Wphvirus</taxon>
        <taxon>Wphvirus hakuna</taxon>
    </lineage>
</organism>
<evidence type="ECO:0000313" key="2">
    <source>
        <dbReference type="EMBL" id="AHZ10024.1"/>
    </source>
</evidence>
<feature type="transmembrane region" description="Helical" evidence="1">
    <location>
        <begin position="41"/>
        <end position="59"/>
    </location>
</feature>
<reference evidence="3" key="1">
    <citation type="submission" date="2014-09" db="EMBL/GenBank/DDBJ databases">
        <authorList>
            <person name="Sauder A.B."/>
            <person name="McKenzie Q.R."/>
            <person name="Temple L.M."/>
            <person name="Alexis B.K."/>
            <person name="Al-Atrache Z."/>
            <person name="Lewis L.O."/>
            <person name="Loesser-Casey K.E."/>
            <person name="Mitchell K.J."/>
        </authorList>
    </citation>
    <scope>NUCLEOTIDE SEQUENCE [LARGE SCALE GENOMIC DNA]</scope>
</reference>
<evidence type="ECO:0000313" key="3">
    <source>
        <dbReference type="Proteomes" id="UP000026900"/>
    </source>
</evidence>
<keyword evidence="1" id="KW-0472">Membrane</keyword>
<name>A0A024B067_9CAUD</name>
<evidence type="ECO:0000256" key="1">
    <source>
        <dbReference type="SAM" id="Phobius"/>
    </source>
</evidence>
<keyword evidence="3" id="KW-1185">Reference proteome</keyword>
<accession>A0A024B067</accession>
<keyword evidence="1" id="KW-0812">Transmembrane</keyword>
<dbReference type="GeneID" id="19526006"/>
<keyword evidence="1" id="KW-1133">Transmembrane helix</keyword>
<sequence>MLAIVTVLGSMVVGLVVFYLISEMLLAVLEFMFNVTDETMGYRIIGGLIIAIIIFSSVIPKLP</sequence>